<protein>
    <recommendedName>
        <fullName evidence="11">FHA domain-containing protein</fullName>
    </recommendedName>
</protein>
<dbReference type="KEGG" id="step:IC006_0813"/>
<name>A0A510DTN7_9CREN</name>
<dbReference type="InterPro" id="IPR000253">
    <property type="entry name" value="FHA_dom"/>
</dbReference>
<evidence type="ECO:0000256" key="3">
    <source>
        <dbReference type="ARBA" id="ARBA00022833"/>
    </source>
</evidence>
<keyword evidence="1" id="KW-0479">Metal-binding</keyword>
<keyword evidence="9" id="KW-1185">Reference proteome</keyword>
<dbReference type="Pfam" id="PF00498">
    <property type="entry name" value="FHA"/>
    <property type="match status" value="1"/>
</dbReference>
<dbReference type="AlphaFoldDB" id="A0A510DTN7"/>
<feature type="compositionally biased region" description="Low complexity" evidence="4">
    <location>
        <begin position="42"/>
        <end position="51"/>
    </location>
</feature>
<dbReference type="STRING" id="1294262.GCA_001316085_01616"/>
<gene>
    <name evidence="7" type="ORF">IC006_0813</name>
    <name evidence="8" type="ORF">IC007_0788</name>
</gene>
<dbReference type="RefSeq" id="WP_054845903.1">
    <property type="nucleotide sequence ID" value="NZ_AP018929.1"/>
</dbReference>
<evidence type="ECO:0000256" key="2">
    <source>
        <dbReference type="ARBA" id="ARBA00022771"/>
    </source>
</evidence>
<dbReference type="SMART" id="SM00240">
    <property type="entry name" value="FHA"/>
    <property type="match status" value="1"/>
</dbReference>
<keyword evidence="2" id="KW-0863">Zinc-finger</keyword>
<sequence length="229" mass="24852">MTWKCPFCGNENLDDANFCTKCGAKKPESLTTQSTSMPTPEPTAQPAEAQQVVSQDGSTSVQVTSQAGSVAPQGQPEASMQAEEVKNEPATVPTQPAQLEASPEPAQVSAPQEPSPAGQEAQKYYIQFINTPNPQFNKTKIPLEFDVFPSISLGRSPENVIVIPDPEVSRKHAIIYYENGKLEIEDLNSTNGTYIYDGKMFQPVKGKVEIQPNSVLKLANNTVVKVVKD</sequence>
<evidence type="ECO:0000256" key="1">
    <source>
        <dbReference type="ARBA" id="ARBA00022723"/>
    </source>
</evidence>
<evidence type="ECO:0000313" key="7">
    <source>
        <dbReference type="EMBL" id="BBG23529.1"/>
    </source>
</evidence>
<feature type="region of interest" description="Disordered" evidence="4">
    <location>
        <begin position="27"/>
        <end position="119"/>
    </location>
</feature>
<evidence type="ECO:0000259" key="5">
    <source>
        <dbReference type="PROSITE" id="PS50006"/>
    </source>
</evidence>
<dbReference type="InterPro" id="IPR008984">
    <property type="entry name" value="SMAD_FHA_dom_sf"/>
</dbReference>
<dbReference type="Proteomes" id="UP000322983">
    <property type="component" value="Chromosome"/>
</dbReference>
<reference evidence="10" key="1">
    <citation type="submission" date="2018-09" db="EMBL/GenBank/DDBJ databases">
        <title>Complete Genome Sequencing of Sulfolobus sp. JCM 16834.</title>
        <authorList>
            <person name="Kato S."/>
            <person name="Itoh T."/>
            <person name="Ohkuma M."/>
        </authorList>
    </citation>
    <scope>NUCLEOTIDE SEQUENCE [LARGE SCALE GENOMIC DNA]</scope>
    <source>
        <strain evidence="10">IC-007</strain>
    </source>
</reference>
<evidence type="ECO:0000256" key="4">
    <source>
        <dbReference type="SAM" id="MobiDB-lite"/>
    </source>
</evidence>
<keyword evidence="3" id="KW-0862">Zinc</keyword>
<evidence type="ECO:0000313" key="9">
    <source>
        <dbReference type="Proteomes" id="UP000322983"/>
    </source>
</evidence>
<dbReference type="GeneID" id="41717190"/>
<dbReference type="OrthoDB" id="26617at2157"/>
<dbReference type="InterPro" id="IPR050923">
    <property type="entry name" value="Cell_Proc_Reg/RNA_Proc"/>
</dbReference>
<dbReference type="PROSITE" id="PS50199">
    <property type="entry name" value="ZF_RANBP2_2"/>
    <property type="match status" value="1"/>
</dbReference>
<dbReference type="Gene3D" id="2.60.200.20">
    <property type="match status" value="1"/>
</dbReference>
<dbReference type="Pfam" id="PF13240">
    <property type="entry name" value="Zn_Ribbon_1"/>
    <property type="match status" value="1"/>
</dbReference>
<dbReference type="SUPFAM" id="SSF49879">
    <property type="entry name" value="SMAD/FHA domain"/>
    <property type="match status" value="1"/>
</dbReference>
<dbReference type="PROSITE" id="PS50006">
    <property type="entry name" value="FHA_DOMAIN"/>
    <property type="match status" value="1"/>
</dbReference>
<dbReference type="Proteomes" id="UP000325030">
    <property type="component" value="Chromosome"/>
</dbReference>
<dbReference type="GO" id="GO:0008270">
    <property type="term" value="F:zinc ion binding"/>
    <property type="evidence" value="ECO:0007669"/>
    <property type="project" value="UniProtKB-KW"/>
</dbReference>
<proteinExistence type="predicted"/>
<organism evidence="7 9">
    <name type="scientific">Sulfuracidifex tepidarius</name>
    <dbReference type="NCBI Taxonomy" id="1294262"/>
    <lineage>
        <taxon>Archaea</taxon>
        <taxon>Thermoproteota</taxon>
        <taxon>Thermoprotei</taxon>
        <taxon>Sulfolobales</taxon>
        <taxon>Sulfolobaceae</taxon>
        <taxon>Sulfuracidifex</taxon>
    </lineage>
</organism>
<dbReference type="EMBL" id="AP018930">
    <property type="protein sequence ID" value="BBG26283.1"/>
    <property type="molecule type" value="Genomic_DNA"/>
</dbReference>
<feature type="compositionally biased region" description="Polar residues" evidence="4">
    <location>
        <begin position="52"/>
        <end position="68"/>
    </location>
</feature>
<feature type="domain" description="FHA" evidence="5">
    <location>
        <begin position="151"/>
        <end position="200"/>
    </location>
</feature>
<feature type="domain" description="RanBP2-type" evidence="6">
    <location>
        <begin position="1"/>
        <end position="28"/>
    </location>
</feature>
<evidence type="ECO:0000313" key="10">
    <source>
        <dbReference type="Proteomes" id="UP000325030"/>
    </source>
</evidence>
<reference evidence="7 9" key="2">
    <citation type="journal article" date="2020" name="Int. J. Syst. Evol. Microbiol.">
        <title>Sulfuracidifex tepidarius gen. nov., sp. nov. and transfer of Sulfolobus metallicus Huber and Stetter 1992 to the genus Sulfuracidifex as Sulfuracidifex metallicus comb. nov.</title>
        <authorList>
            <person name="Itoh T."/>
            <person name="Miura T."/>
            <person name="Sakai H.D."/>
            <person name="Kato S."/>
            <person name="Ohkuma M."/>
            <person name="Takashina T."/>
        </authorList>
    </citation>
    <scope>NUCLEOTIDE SEQUENCE [LARGE SCALE GENOMIC DNA]</scope>
    <source>
        <strain evidence="7 9">IC-006</strain>
        <strain evidence="8">IC-007</strain>
    </source>
</reference>
<dbReference type="PROSITE" id="PS01358">
    <property type="entry name" value="ZF_RANBP2_1"/>
    <property type="match status" value="1"/>
</dbReference>
<dbReference type="PANTHER" id="PTHR23308">
    <property type="entry name" value="NUCLEAR INHIBITOR OF PROTEIN PHOSPHATASE-1"/>
    <property type="match status" value="1"/>
</dbReference>
<dbReference type="CDD" id="cd22680">
    <property type="entry name" value="FHA_ArnA-like"/>
    <property type="match status" value="1"/>
</dbReference>
<evidence type="ECO:0000313" key="8">
    <source>
        <dbReference type="EMBL" id="BBG26283.1"/>
    </source>
</evidence>
<accession>A0A510DTN7</accession>
<dbReference type="InterPro" id="IPR026870">
    <property type="entry name" value="Zinc_ribbon_dom"/>
</dbReference>
<evidence type="ECO:0008006" key="11">
    <source>
        <dbReference type="Google" id="ProtNLM"/>
    </source>
</evidence>
<accession>A0A510E1B7</accession>
<evidence type="ECO:0000259" key="6">
    <source>
        <dbReference type="PROSITE" id="PS50199"/>
    </source>
</evidence>
<dbReference type="InterPro" id="IPR001876">
    <property type="entry name" value="Znf_RanBP2"/>
</dbReference>
<dbReference type="EMBL" id="AP018929">
    <property type="protein sequence ID" value="BBG23529.1"/>
    <property type="molecule type" value="Genomic_DNA"/>
</dbReference>